<dbReference type="Pfam" id="PF05553">
    <property type="entry name" value="DUF761"/>
    <property type="match status" value="1"/>
</dbReference>
<accession>A0A565BBP8</accession>
<dbReference type="AlphaFoldDB" id="A0A565BBP8"/>
<evidence type="ECO:0000313" key="1">
    <source>
        <dbReference type="EMBL" id="VVA98585.1"/>
    </source>
</evidence>
<gene>
    <name evidence="1" type="ORF">ANE_LOCUS9030</name>
</gene>
<dbReference type="InterPro" id="IPR008480">
    <property type="entry name" value="DUF761_pln"/>
</dbReference>
<comment type="caution">
    <text evidence="1">The sequence shown here is derived from an EMBL/GenBank/DDBJ whole genome shotgun (WGS) entry which is preliminary data.</text>
</comment>
<organism evidence="1 2">
    <name type="scientific">Arabis nemorensis</name>
    <dbReference type="NCBI Taxonomy" id="586526"/>
    <lineage>
        <taxon>Eukaryota</taxon>
        <taxon>Viridiplantae</taxon>
        <taxon>Streptophyta</taxon>
        <taxon>Embryophyta</taxon>
        <taxon>Tracheophyta</taxon>
        <taxon>Spermatophyta</taxon>
        <taxon>Magnoliopsida</taxon>
        <taxon>eudicotyledons</taxon>
        <taxon>Gunneridae</taxon>
        <taxon>Pentapetalae</taxon>
        <taxon>rosids</taxon>
        <taxon>malvids</taxon>
        <taxon>Brassicales</taxon>
        <taxon>Brassicaceae</taxon>
        <taxon>Arabideae</taxon>
        <taxon>Arabis</taxon>
    </lineage>
</organism>
<dbReference type="EMBL" id="CABITT030000003">
    <property type="protein sequence ID" value="VVA98585.1"/>
    <property type="molecule type" value="Genomic_DNA"/>
</dbReference>
<evidence type="ECO:0000313" key="2">
    <source>
        <dbReference type="Proteomes" id="UP000489600"/>
    </source>
</evidence>
<sequence>MALSRFSKKKYEVKRALKRFTKKLRSKFRDLEIAESVRDSTSRLLRVISRILIVPFKTRYLQNTITRTHFNNYYSHGHDKRQGFRFLEFFSSPFAKTKYIRRQSETNYLKIYQYQSQGMIRSEEKVSGRKMEKEEEEEPKKIVDSMEDAWRRVVAASPHLRRVDERASEFIYKFREEMRMEKERSFLEFQERKS</sequence>
<dbReference type="Proteomes" id="UP000489600">
    <property type="component" value="Unassembled WGS sequence"/>
</dbReference>
<reference evidence="1" key="1">
    <citation type="submission" date="2019-07" db="EMBL/GenBank/DDBJ databases">
        <authorList>
            <person name="Dittberner H."/>
        </authorList>
    </citation>
    <scope>NUCLEOTIDE SEQUENCE [LARGE SCALE GENOMIC DNA]</scope>
</reference>
<proteinExistence type="predicted"/>
<keyword evidence="2" id="KW-1185">Reference proteome</keyword>
<protein>
    <recommendedName>
        <fullName evidence="3">DUF761 domain-containing protein</fullName>
    </recommendedName>
</protein>
<name>A0A565BBP8_9BRAS</name>
<evidence type="ECO:0008006" key="3">
    <source>
        <dbReference type="Google" id="ProtNLM"/>
    </source>
</evidence>
<dbReference type="OrthoDB" id="1913960at2759"/>